<name>S4PYI9_9NEOP</name>
<proteinExistence type="predicted"/>
<feature type="non-terminal residue" evidence="2">
    <location>
        <position position="1"/>
    </location>
</feature>
<sequence length="69" mass="7538">SVRAVQHCWHLHANRRQAGACDVRRSGWRGGRTAKSGGRTAVHPRELHQRTLGGPRRGHPPCTGSSHDG</sequence>
<organism evidence="2">
    <name type="scientific">Pararge aegeria</name>
    <name type="common">speckled wood butterfly</name>
    <dbReference type="NCBI Taxonomy" id="116150"/>
    <lineage>
        <taxon>Eukaryota</taxon>
        <taxon>Metazoa</taxon>
        <taxon>Ecdysozoa</taxon>
        <taxon>Arthropoda</taxon>
        <taxon>Hexapoda</taxon>
        <taxon>Insecta</taxon>
        <taxon>Pterygota</taxon>
        <taxon>Neoptera</taxon>
        <taxon>Endopterygota</taxon>
        <taxon>Lepidoptera</taxon>
        <taxon>Glossata</taxon>
        <taxon>Ditrysia</taxon>
        <taxon>Papilionoidea</taxon>
        <taxon>Nymphalidae</taxon>
        <taxon>Satyrinae</taxon>
        <taxon>Satyrini</taxon>
        <taxon>Parargina</taxon>
        <taxon>Pararge</taxon>
    </lineage>
</organism>
<dbReference type="AlphaFoldDB" id="S4PYI9"/>
<accession>S4PYI9</accession>
<feature type="region of interest" description="Disordered" evidence="1">
    <location>
        <begin position="28"/>
        <end position="69"/>
    </location>
</feature>
<dbReference type="EMBL" id="GAIX01003208">
    <property type="protein sequence ID" value="JAA89352.1"/>
    <property type="molecule type" value="Transcribed_RNA"/>
</dbReference>
<evidence type="ECO:0000313" key="2">
    <source>
        <dbReference type="EMBL" id="JAA89352.1"/>
    </source>
</evidence>
<feature type="non-terminal residue" evidence="2">
    <location>
        <position position="69"/>
    </location>
</feature>
<reference evidence="2" key="2">
    <citation type="submission" date="2013-05" db="EMBL/GenBank/DDBJ databases">
        <authorList>
            <person name="Carter J.-M."/>
            <person name="Baker S.C."/>
            <person name="Pink R."/>
            <person name="Carter D.R.F."/>
            <person name="Collins A."/>
            <person name="Tomlin J."/>
            <person name="Gibbs M."/>
            <person name="Breuker C.J."/>
        </authorList>
    </citation>
    <scope>NUCLEOTIDE SEQUENCE</scope>
    <source>
        <tissue evidence="2">Ovary</tissue>
    </source>
</reference>
<reference evidence="2" key="1">
    <citation type="journal article" date="2013" name="BMC Genomics">
        <title>Unscrambling butterfly oogenesis.</title>
        <authorList>
            <person name="Carter J.M."/>
            <person name="Baker S.C."/>
            <person name="Pink R."/>
            <person name="Carter D.R."/>
            <person name="Collins A."/>
            <person name="Tomlin J."/>
            <person name="Gibbs M."/>
            <person name="Breuker C.J."/>
        </authorList>
    </citation>
    <scope>NUCLEOTIDE SEQUENCE</scope>
    <source>
        <tissue evidence="2">Ovary</tissue>
    </source>
</reference>
<evidence type="ECO:0000256" key="1">
    <source>
        <dbReference type="SAM" id="MobiDB-lite"/>
    </source>
</evidence>
<protein>
    <submittedName>
        <fullName evidence="2">Rhophilin-2</fullName>
    </submittedName>
</protein>